<evidence type="ECO:0000256" key="7">
    <source>
        <dbReference type="ARBA" id="ARBA00022490"/>
    </source>
</evidence>
<evidence type="ECO:0000313" key="14">
    <source>
        <dbReference type="Proteomes" id="UP001267878"/>
    </source>
</evidence>
<accession>A0ABU1VQ97</accession>
<evidence type="ECO:0000256" key="11">
    <source>
        <dbReference type="HAMAP-Rule" id="MF_00004"/>
    </source>
</evidence>
<comment type="subcellular location">
    <subcellularLocation>
        <location evidence="3 11">Cytoplasm</location>
    </subcellularLocation>
</comment>
<dbReference type="NCBIfam" id="NF002634">
    <property type="entry name" value="PRK02304.1-3"/>
    <property type="match status" value="1"/>
</dbReference>
<gene>
    <name evidence="11" type="primary">apt</name>
    <name evidence="13" type="ORF">J2X04_002030</name>
</gene>
<dbReference type="CDD" id="cd06223">
    <property type="entry name" value="PRTases_typeI"/>
    <property type="match status" value="1"/>
</dbReference>
<keyword evidence="14" id="KW-1185">Reference proteome</keyword>
<dbReference type="Pfam" id="PF00156">
    <property type="entry name" value="Pribosyltran"/>
    <property type="match status" value="1"/>
</dbReference>
<protein>
    <recommendedName>
        <fullName evidence="6 11">Adenine phosphoribosyltransferase</fullName>
        <shortName evidence="11">APRT</shortName>
        <ecNumber evidence="6 11">2.4.2.7</ecNumber>
    </recommendedName>
</protein>
<dbReference type="RefSeq" id="WP_310053983.1">
    <property type="nucleotide sequence ID" value="NZ_JAVDVW010000002.1"/>
</dbReference>
<evidence type="ECO:0000256" key="2">
    <source>
        <dbReference type="ARBA" id="ARBA00003968"/>
    </source>
</evidence>
<dbReference type="InterPro" id="IPR029057">
    <property type="entry name" value="PRTase-like"/>
</dbReference>
<dbReference type="PANTHER" id="PTHR32315:SF3">
    <property type="entry name" value="ADENINE PHOSPHORIBOSYLTRANSFERASE"/>
    <property type="match status" value="1"/>
</dbReference>
<evidence type="ECO:0000256" key="1">
    <source>
        <dbReference type="ARBA" id="ARBA00000868"/>
    </source>
</evidence>
<comment type="subunit">
    <text evidence="11">Homodimer.</text>
</comment>
<comment type="function">
    <text evidence="2 11">Catalyzes a salvage reaction resulting in the formation of AMP, that is energically less costly than de novo synthesis.</text>
</comment>
<name>A0ABU1VQ97_9GAMM</name>
<evidence type="ECO:0000259" key="12">
    <source>
        <dbReference type="Pfam" id="PF00156"/>
    </source>
</evidence>
<dbReference type="HAMAP" id="MF_00004">
    <property type="entry name" value="Aden_phosphoribosyltr"/>
    <property type="match status" value="1"/>
</dbReference>
<comment type="catalytic activity">
    <reaction evidence="1 11">
        <text>AMP + diphosphate = 5-phospho-alpha-D-ribose 1-diphosphate + adenine</text>
        <dbReference type="Rhea" id="RHEA:16609"/>
        <dbReference type="ChEBI" id="CHEBI:16708"/>
        <dbReference type="ChEBI" id="CHEBI:33019"/>
        <dbReference type="ChEBI" id="CHEBI:58017"/>
        <dbReference type="ChEBI" id="CHEBI:456215"/>
        <dbReference type="EC" id="2.4.2.7"/>
    </reaction>
</comment>
<comment type="pathway">
    <text evidence="4 11">Purine metabolism; AMP biosynthesis via salvage pathway; AMP from adenine: step 1/1.</text>
</comment>
<evidence type="ECO:0000256" key="9">
    <source>
        <dbReference type="ARBA" id="ARBA00022679"/>
    </source>
</evidence>
<comment type="similarity">
    <text evidence="5 11">Belongs to the purine/pyrimidine phosphoribosyltransferase family.</text>
</comment>
<dbReference type="SUPFAM" id="SSF53271">
    <property type="entry name" value="PRTase-like"/>
    <property type="match status" value="1"/>
</dbReference>
<feature type="domain" description="Phosphoribosyltransferase" evidence="12">
    <location>
        <begin position="50"/>
        <end position="162"/>
    </location>
</feature>
<keyword evidence="9 11" id="KW-0808">Transferase</keyword>
<evidence type="ECO:0000256" key="6">
    <source>
        <dbReference type="ARBA" id="ARBA00011893"/>
    </source>
</evidence>
<dbReference type="EMBL" id="JAVDVW010000002">
    <property type="protein sequence ID" value="MDR7099649.1"/>
    <property type="molecule type" value="Genomic_DNA"/>
</dbReference>
<dbReference type="InterPro" id="IPR005764">
    <property type="entry name" value="Ade_phspho_trans"/>
</dbReference>
<reference evidence="13 14" key="1">
    <citation type="submission" date="2023-07" db="EMBL/GenBank/DDBJ databases">
        <title>Sorghum-associated microbial communities from plants grown in Nebraska, USA.</title>
        <authorList>
            <person name="Schachtman D."/>
        </authorList>
    </citation>
    <scope>NUCLEOTIDE SEQUENCE [LARGE SCALE GENOMIC DNA]</scope>
    <source>
        <strain evidence="13 14">BE187</strain>
    </source>
</reference>
<dbReference type="PANTHER" id="PTHR32315">
    <property type="entry name" value="ADENINE PHOSPHORIBOSYLTRANSFERASE"/>
    <property type="match status" value="1"/>
</dbReference>
<evidence type="ECO:0000256" key="5">
    <source>
        <dbReference type="ARBA" id="ARBA00008391"/>
    </source>
</evidence>
<dbReference type="EC" id="2.4.2.7" evidence="6 11"/>
<dbReference type="Gene3D" id="3.40.50.2020">
    <property type="match status" value="1"/>
</dbReference>
<sequence>MNSLRTLIRDVPNFPRPGVVFKDIGPLLADPTGFTACITALAAPWRDVPIDAVCGIESRGFIFGAAMALAMKTGFVPLRKVGKLPPPTLGIDYDLEYGSARLEISSGGLGAQGLPAGARVLLVDDVLATGGTLDAGRRLLEQAGAQVVGAGVVIEIDGLRGRMRWPEAIPLRTLLRC</sequence>
<organism evidence="13 14">
    <name type="scientific">Agrilutibacter niabensis</name>
    <dbReference type="NCBI Taxonomy" id="380628"/>
    <lineage>
        <taxon>Bacteria</taxon>
        <taxon>Pseudomonadati</taxon>
        <taxon>Pseudomonadota</taxon>
        <taxon>Gammaproteobacteria</taxon>
        <taxon>Lysobacterales</taxon>
        <taxon>Lysobacteraceae</taxon>
        <taxon>Agrilutibacter</taxon>
    </lineage>
</organism>
<evidence type="ECO:0000256" key="8">
    <source>
        <dbReference type="ARBA" id="ARBA00022676"/>
    </source>
</evidence>
<dbReference type="GO" id="GO:0003999">
    <property type="term" value="F:adenine phosphoribosyltransferase activity"/>
    <property type="evidence" value="ECO:0007669"/>
    <property type="project" value="UniProtKB-EC"/>
</dbReference>
<dbReference type="NCBIfam" id="NF002636">
    <property type="entry name" value="PRK02304.1-5"/>
    <property type="match status" value="1"/>
</dbReference>
<comment type="caution">
    <text evidence="13">The sequence shown here is derived from an EMBL/GenBank/DDBJ whole genome shotgun (WGS) entry which is preliminary data.</text>
</comment>
<evidence type="ECO:0000256" key="10">
    <source>
        <dbReference type="ARBA" id="ARBA00022726"/>
    </source>
</evidence>
<evidence type="ECO:0000313" key="13">
    <source>
        <dbReference type="EMBL" id="MDR7099649.1"/>
    </source>
</evidence>
<evidence type="ECO:0000256" key="3">
    <source>
        <dbReference type="ARBA" id="ARBA00004496"/>
    </source>
</evidence>
<keyword evidence="8 11" id="KW-0328">Glycosyltransferase</keyword>
<keyword evidence="7 11" id="KW-0963">Cytoplasm</keyword>
<evidence type="ECO:0000256" key="4">
    <source>
        <dbReference type="ARBA" id="ARBA00004659"/>
    </source>
</evidence>
<dbReference type="Proteomes" id="UP001267878">
    <property type="component" value="Unassembled WGS sequence"/>
</dbReference>
<proteinExistence type="inferred from homology"/>
<dbReference type="InterPro" id="IPR000836">
    <property type="entry name" value="PRTase_dom"/>
</dbReference>
<dbReference type="InterPro" id="IPR050054">
    <property type="entry name" value="UPRTase/APRTase"/>
</dbReference>
<keyword evidence="10 11" id="KW-0660">Purine salvage</keyword>